<dbReference type="OrthoDB" id="2250192at2759"/>
<evidence type="ECO:0000256" key="1">
    <source>
        <dbReference type="SAM" id="MobiDB-lite"/>
    </source>
</evidence>
<evidence type="ECO:0000313" key="2">
    <source>
        <dbReference type="EMBL" id="KPM10181.1"/>
    </source>
</evidence>
<feature type="compositionally biased region" description="Low complexity" evidence="1">
    <location>
        <begin position="70"/>
        <end position="91"/>
    </location>
</feature>
<dbReference type="Proteomes" id="UP000616769">
    <property type="component" value="Unassembled WGS sequence"/>
</dbReference>
<dbReference type="AlphaFoldDB" id="A0A132AGR1"/>
<gene>
    <name evidence="2" type="ORF">QR98_0087310</name>
</gene>
<sequence>MPMQGLIYPPLVYDPRTKIPVPDSNRIFLIREKTERSIPMSEDYRYGSSPNDHSDHDDLFRSRSRTRLTASGSRPSSRAASRSGSSQPPSRTASDMSSGSIEGYKLGPRKKSNLSQQNGSTHFTRTSSFTKSSSPIGPRWK</sequence>
<accession>A0A132AGR1</accession>
<organism evidence="2 3">
    <name type="scientific">Sarcoptes scabiei</name>
    <name type="common">Itch mite</name>
    <name type="synonym">Acarus scabiei</name>
    <dbReference type="NCBI Taxonomy" id="52283"/>
    <lineage>
        <taxon>Eukaryota</taxon>
        <taxon>Metazoa</taxon>
        <taxon>Ecdysozoa</taxon>
        <taxon>Arthropoda</taxon>
        <taxon>Chelicerata</taxon>
        <taxon>Arachnida</taxon>
        <taxon>Acari</taxon>
        <taxon>Acariformes</taxon>
        <taxon>Sarcoptiformes</taxon>
        <taxon>Astigmata</taxon>
        <taxon>Psoroptidia</taxon>
        <taxon>Sarcoptoidea</taxon>
        <taxon>Sarcoptidae</taxon>
        <taxon>Sarcoptinae</taxon>
        <taxon>Sarcoptes</taxon>
    </lineage>
</organism>
<protein>
    <submittedName>
        <fullName evidence="2">Uncharacterized protein</fullName>
    </submittedName>
</protein>
<dbReference type="EMBL" id="JXLN01014666">
    <property type="protein sequence ID" value="KPM10181.1"/>
    <property type="molecule type" value="Genomic_DNA"/>
</dbReference>
<evidence type="ECO:0000313" key="3">
    <source>
        <dbReference type="Proteomes" id="UP000616769"/>
    </source>
</evidence>
<dbReference type="VEuPathDB" id="VectorBase:SSCA010386"/>
<name>A0A132AGR1_SARSC</name>
<feature type="compositionally biased region" description="Low complexity" evidence="1">
    <location>
        <begin position="120"/>
        <end position="134"/>
    </location>
</feature>
<feature type="compositionally biased region" description="Basic and acidic residues" evidence="1">
    <location>
        <begin position="52"/>
        <end position="61"/>
    </location>
</feature>
<reference evidence="2 3" key="1">
    <citation type="journal article" date="2015" name="Parasit. Vectors">
        <title>Draft genome of the scabies mite.</title>
        <authorList>
            <person name="Rider S.D.Jr."/>
            <person name="Morgan M.S."/>
            <person name="Arlian L.G."/>
        </authorList>
    </citation>
    <scope>NUCLEOTIDE SEQUENCE [LARGE SCALE GENOMIC DNA]</scope>
    <source>
        <strain evidence="2">Arlian Lab</strain>
    </source>
</reference>
<feature type="region of interest" description="Disordered" evidence="1">
    <location>
        <begin position="31"/>
        <end position="141"/>
    </location>
</feature>
<proteinExistence type="predicted"/>
<comment type="caution">
    <text evidence="2">The sequence shown here is derived from an EMBL/GenBank/DDBJ whole genome shotgun (WGS) entry which is preliminary data.</text>
</comment>